<evidence type="ECO:0008006" key="3">
    <source>
        <dbReference type="Google" id="ProtNLM"/>
    </source>
</evidence>
<organism evidence="1 2">
    <name type="scientific">Halomicrobium zhouii</name>
    <dbReference type="NCBI Taxonomy" id="767519"/>
    <lineage>
        <taxon>Archaea</taxon>
        <taxon>Methanobacteriati</taxon>
        <taxon>Methanobacteriota</taxon>
        <taxon>Stenosarchaea group</taxon>
        <taxon>Halobacteria</taxon>
        <taxon>Halobacteriales</taxon>
        <taxon>Haloarculaceae</taxon>
        <taxon>Halomicrobium</taxon>
    </lineage>
</organism>
<dbReference type="OrthoDB" id="295069at2157"/>
<dbReference type="AlphaFoldDB" id="A0A1I6L7E6"/>
<reference evidence="1 2" key="1">
    <citation type="submission" date="2016-10" db="EMBL/GenBank/DDBJ databases">
        <authorList>
            <person name="de Groot N.N."/>
        </authorList>
    </citation>
    <scope>NUCLEOTIDE SEQUENCE [LARGE SCALE GENOMIC DNA]</scope>
    <source>
        <strain evidence="1 2">CGMCC 1.10457</strain>
    </source>
</reference>
<keyword evidence="2" id="KW-1185">Reference proteome</keyword>
<sequence>MGVFTGANDASRPGNLDGRPYICMGCEATFEVQYHSCPSCGGFDVRRAEWLGE</sequence>
<evidence type="ECO:0000313" key="1">
    <source>
        <dbReference type="EMBL" id="SFR99396.1"/>
    </source>
</evidence>
<dbReference type="RefSeq" id="WP_143117700.1">
    <property type="nucleotide sequence ID" value="NZ_FOZK01000002.1"/>
</dbReference>
<proteinExistence type="predicted"/>
<protein>
    <recommendedName>
        <fullName evidence="3">Hydrogenase maturation nickel metallochaperone HypA</fullName>
    </recommendedName>
</protein>
<evidence type="ECO:0000313" key="2">
    <source>
        <dbReference type="Proteomes" id="UP000199062"/>
    </source>
</evidence>
<dbReference type="STRING" id="767519.SAMN05216559_2201"/>
<gene>
    <name evidence="1" type="ORF">SAMN05216559_2201</name>
</gene>
<name>A0A1I6L7E6_9EURY</name>
<accession>A0A1I6L7E6</accession>
<dbReference type="EMBL" id="FOZK01000002">
    <property type="protein sequence ID" value="SFR99396.1"/>
    <property type="molecule type" value="Genomic_DNA"/>
</dbReference>
<dbReference type="Proteomes" id="UP000199062">
    <property type="component" value="Unassembled WGS sequence"/>
</dbReference>